<evidence type="ECO:0000313" key="2">
    <source>
        <dbReference type="EMBL" id="RDW88182.1"/>
    </source>
</evidence>
<organism evidence="2 3">
    <name type="scientific">Coleophoma cylindrospora</name>
    <dbReference type="NCBI Taxonomy" id="1849047"/>
    <lineage>
        <taxon>Eukaryota</taxon>
        <taxon>Fungi</taxon>
        <taxon>Dikarya</taxon>
        <taxon>Ascomycota</taxon>
        <taxon>Pezizomycotina</taxon>
        <taxon>Leotiomycetes</taxon>
        <taxon>Helotiales</taxon>
        <taxon>Dermateaceae</taxon>
        <taxon>Coleophoma</taxon>
    </lineage>
</organism>
<evidence type="ECO:0000313" key="3">
    <source>
        <dbReference type="Proteomes" id="UP000256645"/>
    </source>
</evidence>
<name>A0A3D8SPG0_9HELO</name>
<reference evidence="2 3" key="1">
    <citation type="journal article" date="2018" name="IMA Fungus">
        <title>IMA Genome-F 9: Draft genome sequence of Annulohypoxylon stygium, Aspergillus mulundensis, Berkeleyomyces basicola (syn. Thielaviopsis basicola), Ceratocystis smalleyi, two Cercospora beticola strains, Coleophoma cylindrospora, Fusarium fracticaudum, Phialophora cf. hyalina, and Morchella septimelata.</title>
        <authorList>
            <person name="Wingfield B.D."/>
            <person name="Bills G.F."/>
            <person name="Dong Y."/>
            <person name="Huang W."/>
            <person name="Nel W.J."/>
            <person name="Swalarsk-Parry B.S."/>
            <person name="Vaghefi N."/>
            <person name="Wilken P.M."/>
            <person name="An Z."/>
            <person name="de Beer Z.W."/>
            <person name="De Vos L."/>
            <person name="Chen L."/>
            <person name="Duong T.A."/>
            <person name="Gao Y."/>
            <person name="Hammerbacher A."/>
            <person name="Kikkert J.R."/>
            <person name="Li Y."/>
            <person name="Li H."/>
            <person name="Li K."/>
            <person name="Li Q."/>
            <person name="Liu X."/>
            <person name="Ma X."/>
            <person name="Naidoo K."/>
            <person name="Pethybridge S.J."/>
            <person name="Sun J."/>
            <person name="Steenkamp E.T."/>
            <person name="van der Nest M.A."/>
            <person name="van Wyk S."/>
            <person name="Wingfield M.J."/>
            <person name="Xiong C."/>
            <person name="Yue Q."/>
            <person name="Zhang X."/>
        </authorList>
    </citation>
    <scope>NUCLEOTIDE SEQUENCE [LARGE SCALE GENOMIC DNA]</scope>
    <source>
        <strain evidence="2 3">BP6252</strain>
    </source>
</reference>
<proteinExistence type="predicted"/>
<feature type="transmembrane region" description="Helical" evidence="1">
    <location>
        <begin position="96"/>
        <end position="128"/>
    </location>
</feature>
<sequence length="189" mass="21157">MADQFRFPGGPYLANIIPIPNARLPEVAPRPGRVPRRRRAPPPRGNYFRAQAAFYRRPVGADPYEHEDAAADPYLWDDEGQRDGGILSLFMHILQFIATVLSGIISLLLLICISILSSILQSIVTFVASFDWDYILSVYLVGWGGSLLLAMAWFGSQPVPSQEDRPVYVLVPEFRRWATASCFSATRVC</sequence>
<evidence type="ECO:0000256" key="1">
    <source>
        <dbReference type="SAM" id="Phobius"/>
    </source>
</evidence>
<dbReference type="AlphaFoldDB" id="A0A3D8SPG0"/>
<keyword evidence="3" id="KW-1185">Reference proteome</keyword>
<feature type="transmembrane region" description="Helical" evidence="1">
    <location>
        <begin position="134"/>
        <end position="155"/>
    </location>
</feature>
<dbReference type="Proteomes" id="UP000256645">
    <property type="component" value="Unassembled WGS sequence"/>
</dbReference>
<keyword evidence="1" id="KW-0472">Membrane</keyword>
<gene>
    <name evidence="2" type="ORF">BP6252_00214</name>
</gene>
<accession>A0A3D8SPG0</accession>
<keyword evidence="1" id="KW-1133">Transmembrane helix</keyword>
<dbReference type="EMBL" id="PDLM01000001">
    <property type="protein sequence ID" value="RDW88182.1"/>
    <property type="molecule type" value="Genomic_DNA"/>
</dbReference>
<comment type="caution">
    <text evidence="2">The sequence shown here is derived from an EMBL/GenBank/DDBJ whole genome shotgun (WGS) entry which is preliminary data.</text>
</comment>
<protein>
    <submittedName>
        <fullName evidence="2">Uncharacterized protein</fullName>
    </submittedName>
</protein>
<keyword evidence="1" id="KW-0812">Transmembrane</keyword>
<dbReference type="OrthoDB" id="10586281at2759"/>